<dbReference type="EMBL" id="QANS01000007">
    <property type="protein sequence ID" value="PTU30058.1"/>
    <property type="molecule type" value="Genomic_DNA"/>
</dbReference>
<dbReference type="OrthoDB" id="7062064at2"/>
<reference evidence="3 4" key="1">
    <citation type="submission" date="2018-04" db="EMBL/GenBank/DDBJ databases">
        <title>Novel species isolated from glacier.</title>
        <authorList>
            <person name="Liu Q."/>
            <person name="Xin Y.-H."/>
        </authorList>
    </citation>
    <scope>NUCLEOTIDE SEQUENCE [LARGE SCALE GENOMIC DNA]</scope>
    <source>
        <strain evidence="3 4">GT1R17</strain>
    </source>
</reference>
<name>A0A2T5MBU6_9GAMM</name>
<keyword evidence="4" id="KW-1185">Reference proteome</keyword>
<evidence type="ECO:0000256" key="1">
    <source>
        <dbReference type="SAM" id="SignalP"/>
    </source>
</evidence>
<evidence type="ECO:0000259" key="2">
    <source>
        <dbReference type="Pfam" id="PF14321"/>
    </source>
</evidence>
<gene>
    <name evidence="3" type="ORF">CJD38_16045</name>
</gene>
<dbReference type="Pfam" id="PF14321">
    <property type="entry name" value="DUF4382"/>
    <property type="match status" value="1"/>
</dbReference>
<sequence>MNPSTVLIKLTALAALTLSAAACTGSVNLDVTDAPVDGASKVVVEVSGVTFQPTGADAFTVDFDTPLSIDLLALRDGDTEPLISGKKMRDGSYDSIKLLVNASGDGSDSYITLTSDPTTKIPLVLASEDEDGLTITGGFSVEKDETQNYVIDFDLRKSVRDPATGETDYQLKPALRLVNADKSGSIVGTVTGAGASGCAPAVYVYKGSNATAGDEGSANPPYASTRIYLDSADSKYKYFVSFLPPGNYTVAATCSADEDSADDSGDITLTGAVNKSVQTGVQAEIDFTL</sequence>
<organism evidence="3 4">
    <name type="scientific">Stenotrophobium rhamnosiphilum</name>
    <dbReference type="NCBI Taxonomy" id="2029166"/>
    <lineage>
        <taxon>Bacteria</taxon>
        <taxon>Pseudomonadati</taxon>
        <taxon>Pseudomonadota</taxon>
        <taxon>Gammaproteobacteria</taxon>
        <taxon>Nevskiales</taxon>
        <taxon>Nevskiaceae</taxon>
        <taxon>Stenotrophobium</taxon>
    </lineage>
</organism>
<protein>
    <recommendedName>
        <fullName evidence="2">DUF4382 domain-containing protein</fullName>
    </recommendedName>
</protein>
<dbReference type="AlphaFoldDB" id="A0A2T5MBU6"/>
<feature type="chain" id="PRO_5015586454" description="DUF4382 domain-containing protein" evidence="1">
    <location>
        <begin position="23"/>
        <end position="289"/>
    </location>
</feature>
<dbReference type="Proteomes" id="UP000244248">
    <property type="component" value="Unassembled WGS sequence"/>
</dbReference>
<accession>A0A2T5MBU6</accession>
<feature type="domain" description="DUF4382" evidence="2">
    <location>
        <begin position="24"/>
        <end position="173"/>
    </location>
</feature>
<keyword evidence="1" id="KW-0732">Signal</keyword>
<dbReference type="InterPro" id="IPR025491">
    <property type="entry name" value="DUF4382"/>
</dbReference>
<proteinExistence type="predicted"/>
<feature type="signal peptide" evidence="1">
    <location>
        <begin position="1"/>
        <end position="22"/>
    </location>
</feature>
<comment type="caution">
    <text evidence="3">The sequence shown here is derived from an EMBL/GenBank/DDBJ whole genome shotgun (WGS) entry which is preliminary data.</text>
</comment>
<dbReference type="RefSeq" id="WP_107941404.1">
    <property type="nucleotide sequence ID" value="NZ_QANS01000007.1"/>
</dbReference>
<evidence type="ECO:0000313" key="4">
    <source>
        <dbReference type="Proteomes" id="UP000244248"/>
    </source>
</evidence>
<evidence type="ECO:0000313" key="3">
    <source>
        <dbReference type="EMBL" id="PTU30058.1"/>
    </source>
</evidence>